<evidence type="ECO:0000256" key="3">
    <source>
        <dbReference type="ARBA" id="ARBA00023125"/>
    </source>
</evidence>
<dbReference type="InterPro" id="IPR011010">
    <property type="entry name" value="DNA_brk_join_enz"/>
</dbReference>
<keyword evidence="2" id="KW-0229">DNA integration</keyword>
<gene>
    <name evidence="8" type="ORF">CJD36_016870</name>
</gene>
<dbReference type="InterPro" id="IPR025269">
    <property type="entry name" value="SAM-like_dom"/>
</dbReference>
<evidence type="ECO:0000256" key="1">
    <source>
        <dbReference type="ARBA" id="ARBA00008857"/>
    </source>
</evidence>
<accession>A0A2S7SRS6</accession>
<evidence type="ECO:0008006" key="10">
    <source>
        <dbReference type="Google" id="ProtNLM"/>
    </source>
</evidence>
<sequence>MANSKNTKTGSVYPFLDARTPMADSDLLPVKISIVLKGSQFRIGLKLYATPDLFNKAMTGKGTIPKEAKLLKDSIDGYLKKAKEILNQFPNTDKKMFTNLFKSETALKVSGKTDLGILFQQKIDELTEEDRAGSISFYEQALSVFKRFKKNFYLEDITVEYLKAFRAWWINKGNSNATAQIHMRSLRHIYNRAIKEGYISQGLYPFKDYSIGTSSKSKDVLYPEQLKALMEYEPKSYGETRSRDYFIFLYLCNGMNIKDALSIKGTQIKGDMITFVRSKTSKTNSETKEIMVYLHPEAKRIIEKWGSLTTKDYIFPAFRGTNSDIERKKAKDILARNLNRDMRPIGKAIGLQMNLTLNLARHSFATRLKIDGTPTSFISDALGHSSSAVTAHYMKTLPDAQYKRISESLLTFE</sequence>
<protein>
    <recommendedName>
        <fullName evidence="10">Tyr recombinase domain-containing protein</fullName>
    </recommendedName>
</protein>
<dbReference type="InterPro" id="IPR050090">
    <property type="entry name" value="Tyrosine_recombinase_XerCD"/>
</dbReference>
<dbReference type="OrthoDB" id="1094492at2"/>
<feature type="domain" description="Tyr recombinase" evidence="6">
    <location>
        <begin position="216"/>
        <end position="406"/>
    </location>
</feature>
<keyword evidence="3 5" id="KW-0238">DNA-binding</keyword>
<dbReference type="SUPFAM" id="SSF56349">
    <property type="entry name" value="DNA breaking-rejoining enzymes"/>
    <property type="match status" value="1"/>
</dbReference>
<reference evidence="8 9" key="1">
    <citation type="submission" date="2018-01" db="EMBL/GenBank/DDBJ databases">
        <title>A novel member of the phylum Bacteroidetes isolated from glacier ice.</title>
        <authorList>
            <person name="Liu Q."/>
            <person name="Xin Y.-H."/>
        </authorList>
    </citation>
    <scope>NUCLEOTIDE SEQUENCE [LARGE SCALE GENOMIC DNA]</scope>
    <source>
        <strain evidence="8 9">RB1R16</strain>
    </source>
</reference>
<comment type="similarity">
    <text evidence="1">Belongs to the 'phage' integrase family.</text>
</comment>
<dbReference type="AlphaFoldDB" id="A0A2S7SRS6"/>
<dbReference type="InterPro" id="IPR002104">
    <property type="entry name" value="Integrase_catalytic"/>
</dbReference>
<dbReference type="PANTHER" id="PTHR30349">
    <property type="entry name" value="PHAGE INTEGRASE-RELATED"/>
    <property type="match status" value="1"/>
</dbReference>
<evidence type="ECO:0000256" key="4">
    <source>
        <dbReference type="ARBA" id="ARBA00023172"/>
    </source>
</evidence>
<dbReference type="Pfam" id="PF00589">
    <property type="entry name" value="Phage_integrase"/>
    <property type="match status" value="1"/>
</dbReference>
<comment type="caution">
    <text evidence="8">The sequence shown here is derived from an EMBL/GenBank/DDBJ whole genome shotgun (WGS) entry which is preliminary data.</text>
</comment>
<dbReference type="GO" id="GO:0006310">
    <property type="term" value="P:DNA recombination"/>
    <property type="evidence" value="ECO:0007669"/>
    <property type="project" value="UniProtKB-KW"/>
</dbReference>
<name>A0A2S7SRS6_9BACT</name>
<organism evidence="8 9">
    <name type="scientific">Flavipsychrobacter stenotrophus</name>
    <dbReference type="NCBI Taxonomy" id="2077091"/>
    <lineage>
        <taxon>Bacteria</taxon>
        <taxon>Pseudomonadati</taxon>
        <taxon>Bacteroidota</taxon>
        <taxon>Chitinophagia</taxon>
        <taxon>Chitinophagales</taxon>
        <taxon>Chitinophagaceae</taxon>
        <taxon>Flavipsychrobacter</taxon>
    </lineage>
</organism>
<dbReference type="GO" id="GO:0015074">
    <property type="term" value="P:DNA integration"/>
    <property type="evidence" value="ECO:0007669"/>
    <property type="project" value="UniProtKB-KW"/>
</dbReference>
<dbReference type="InterPro" id="IPR010998">
    <property type="entry name" value="Integrase_recombinase_N"/>
</dbReference>
<proteinExistence type="inferred from homology"/>
<evidence type="ECO:0000313" key="8">
    <source>
        <dbReference type="EMBL" id="PQJ09612.1"/>
    </source>
</evidence>
<dbReference type="InterPro" id="IPR044068">
    <property type="entry name" value="CB"/>
</dbReference>
<evidence type="ECO:0000256" key="2">
    <source>
        <dbReference type="ARBA" id="ARBA00022908"/>
    </source>
</evidence>
<dbReference type="PROSITE" id="PS51900">
    <property type="entry name" value="CB"/>
    <property type="match status" value="1"/>
</dbReference>
<keyword evidence="4" id="KW-0233">DNA recombination</keyword>
<evidence type="ECO:0000259" key="7">
    <source>
        <dbReference type="PROSITE" id="PS51900"/>
    </source>
</evidence>
<dbReference type="Pfam" id="PF13102">
    <property type="entry name" value="Phage_int_SAM_5"/>
    <property type="match status" value="1"/>
</dbReference>
<dbReference type="Gene3D" id="1.10.443.10">
    <property type="entry name" value="Intergrase catalytic core"/>
    <property type="match status" value="1"/>
</dbReference>
<evidence type="ECO:0000256" key="5">
    <source>
        <dbReference type="PROSITE-ProRule" id="PRU01248"/>
    </source>
</evidence>
<keyword evidence="9" id="KW-1185">Reference proteome</keyword>
<dbReference type="PANTHER" id="PTHR30349:SF64">
    <property type="entry name" value="PROPHAGE INTEGRASE INTD-RELATED"/>
    <property type="match status" value="1"/>
</dbReference>
<dbReference type="EMBL" id="PPSL01000005">
    <property type="protein sequence ID" value="PQJ09612.1"/>
    <property type="molecule type" value="Genomic_DNA"/>
</dbReference>
<dbReference type="Gene3D" id="1.10.150.130">
    <property type="match status" value="1"/>
</dbReference>
<evidence type="ECO:0000313" key="9">
    <source>
        <dbReference type="Proteomes" id="UP000239872"/>
    </source>
</evidence>
<feature type="domain" description="Core-binding (CB)" evidence="7">
    <location>
        <begin position="117"/>
        <end position="194"/>
    </location>
</feature>
<dbReference type="InterPro" id="IPR013762">
    <property type="entry name" value="Integrase-like_cat_sf"/>
</dbReference>
<dbReference type="PROSITE" id="PS51898">
    <property type="entry name" value="TYR_RECOMBINASE"/>
    <property type="match status" value="1"/>
</dbReference>
<dbReference type="GO" id="GO:0003677">
    <property type="term" value="F:DNA binding"/>
    <property type="evidence" value="ECO:0007669"/>
    <property type="project" value="UniProtKB-UniRule"/>
</dbReference>
<evidence type="ECO:0000259" key="6">
    <source>
        <dbReference type="PROSITE" id="PS51898"/>
    </source>
</evidence>
<dbReference type="Proteomes" id="UP000239872">
    <property type="component" value="Unassembled WGS sequence"/>
</dbReference>
<dbReference type="RefSeq" id="WP_105040383.1">
    <property type="nucleotide sequence ID" value="NZ_PPSL01000005.1"/>
</dbReference>